<evidence type="ECO:0000256" key="5">
    <source>
        <dbReference type="ARBA" id="ARBA00022741"/>
    </source>
</evidence>
<keyword evidence="5" id="KW-0547">Nucleotide-binding</keyword>
<evidence type="ECO:0000313" key="12">
    <source>
        <dbReference type="Proteomes" id="UP000326759"/>
    </source>
</evidence>
<dbReference type="PANTHER" id="PTHR44899">
    <property type="entry name" value="CAMK FAMILY PROTEIN KINASE"/>
    <property type="match status" value="1"/>
</dbReference>
<comment type="similarity">
    <text evidence="1">Belongs to the protein kinase superfamily. NEK Ser/Thr protein kinase family. NIMA subfamily.</text>
</comment>
<dbReference type="AlphaFoldDB" id="A0A5N5TKS9"/>
<reference evidence="11 12" key="1">
    <citation type="journal article" date="2019" name="PLoS Biol.">
        <title>Sex chromosomes control vertical transmission of feminizing Wolbachia symbionts in an isopod.</title>
        <authorList>
            <person name="Becking T."/>
            <person name="Chebbi M.A."/>
            <person name="Giraud I."/>
            <person name="Moumen B."/>
            <person name="Laverre T."/>
            <person name="Caubet Y."/>
            <person name="Peccoud J."/>
            <person name="Gilbert C."/>
            <person name="Cordaux R."/>
        </authorList>
    </citation>
    <scope>NUCLEOTIDE SEQUENCE [LARGE SCALE GENOMIC DNA]</scope>
    <source>
        <strain evidence="11">ANa2</strain>
        <tissue evidence="11">Whole body excluding digestive tract and cuticle</tissue>
    </source>
</reference>
<keyword evidence="4" id="KW-0808">Transferase</keyword>
<proteinExistence type="inferred from homology"/>
<keyword evidence="3" id="KW-0723">Serine/threonine-protein kinase</keyword>
<dbReference type="InterPro" id="IPR000719">
    <property type="entry name" value="Prot_kinase_dom"/>
</dbReference>
<dbReference type="GO" id="GO:0004674">
    <property type="term" value="F:protein serine/threonine kinase activity"/>
    <property type="evidence" value="ECO:0007669"/>
    <property type="project" value="UniProtKB-KW"/>
</dbReference>
<dbReference type="PANTHER" id="PTHR44899:SF3">
    <property type="entry name" value="SERINE_THREONINE-PROTEIN KINASE NEK1"/>
    <property type="match status" value="1"/>
</dbReference>
<dbReference type="Pfam" id="PF00069">
    <property type="entry name" value="Pkinase"/>
    <property type="match status" value="1"/>
</dbReference>
<dbReference type="SMART" id="SM00220">
    <property type="entry name" value="S_TKc"/>
    <property type="match status" value="1"/>
</dbReference>
<evidence type="ECO:0000256" key="4">
    <source>
        <dbReference type="ARBA" id="ARBA00022679"/>
    </source>
</evidence>
<comment type="caution">
    <text evidence="11">The sequence shown here is derived from an EMBL/GenBank/DDBJ whole genome shotgun (WGS) entry which is preliminary data.</text>
</comment>
<organism evidence="11 12">
    <name type="scientific">Armadillidium nasatum</name>
    <dbReference type="NCBI Taxonomy" id="96803"/>
    <lineage>
        <taxon>Eukaryota</taxon>
        <taxon>Metazoa</taxon>
        <taxon>Ecdysozoa</taxon>
        <taxon>Arthropoda</taxon>
        <taxon>Crustacea</taxon>
        <taxon>Multicrustacea</taxon>
        <taxon>Malacostraca</taxon>
        <taxon>Eumalacostraca</taxon>
        <taxon>Peracarida</taxon>
        <taxon>Isopoda</taxon>
        <taxon>Oniscidea</taxon>
        <taxon>Crinocheta</taxon>
        <taxon>Armadillidiidae</taxon>
        <taxon>Armadillidium</taxon>
    </lineage>
</organism>
<protein>
    <recommendedName>
        <fullName evidence="2">non-specific serine/threonine protein kinase</fullName>
        <ecNumber evidence="2">2.7.11.1</ecNumber>
    </recommendedName>
</protein>
<dbReference type="EC" id="2.7.11.1" evidence="2"/>
<feature type="non-terminal residue" evidence="11">
    <location>
        <position position="106"/>
    </location>
</feature>
<evidence type="ECO:0000256" key="8">
    <source>
        <dbReference type="ARBA" id="ARBA00047899"/>
    </source>
</evidence>
<comment type="catalytic activity">
    <reaction evidence="9">
        <text>L-seryl-[protein] + ATP = O-phospho-L-seryl-[protein] + ADP + H(+)</text>
        <dbReference type="Rhea" id="RHEA:17989"/>
        <dbReference type="Rhea" id="RHEA-COMP:9863"/>
        <dbReference type="Rhea" id="RHEA-COMP:11604"/>
        <dbReference type="ChEBI" id="CHEBI:15378"/>
        <dbReference type="ChEBI" id="CHEBI:29999"/>
        <dbReference type="ChEBI" id="CHEBI:30616"/>
        <dbReference type="ChEBI" id="CHEBI:83421"/>
        <dbReference type="ChEBI" id="CHEBI:456216"/>
        <dbReference type="EC" id="2.7.11.1"/>
    </reaction>
</comment>
<evidence type="ECO:0000256" key="1">
    <source>
        <dbReference type="ARBA" id="ARBA00010886"/>
    </source>
</evidence>
<evidence type="ECO:0000259" key="10">
    <source>
        <dbReference type="PROSITE" id="PS50011"/>
    </source>
</evidence>
<feature type="domain" description="Protein kinase" evidence="10">
    <location>
        <begin position="1"/>
        <end position="106"/>
    </location>
</feature>
<accession>A0A5N5TKS9</accession>
<evidence type="ECO:0000256" key="7">
    <source>
        <dbReference type="ARBA" id="ARBA00022840"/>
    </source>
</evidence>
<keyword evidence="6 11" id="KW-0418">Kinase</keyword>
<keyword evidence="12" id="KW-1185">Reference proteome</keyword>
<evidence type="ECO:0000256" key="3">
    <source>
        <dbReference type="ARBA" id="ARBA00022527"/>
    </source>
</evidence>
<dbReference type="OrthoDB" id="248923at2759"/>
<dbReference type="GO" id="GO:0005524">
    <property type="term" value="F:ATP binding"/>
    <property type="evidence" value="ECO:0007669"/>
    <property type="project" value="UniProtKB-KW"/>
</dbReference>
<dbReference type="PROSITE" id="PS50011">
    <property type="entry name" value="PROTEIN_KINASE_DOM"/>
    <property type="match status" value="1"/>
</dbReference>
<dbReference type="Gene3D" id="1.10.510.10">
    <property type="entry name" value="Transferase(Phosphotransferase) domain 1"/>
    <property type="match status" value="1"/>
</dbReference>
<comment type="catalytic activity">
    <reaction evidence="8">
        <text>L-threonyl-[protein] + ATP = O-phospho-L-threonyl-[protein] + ADP + H(+)</text>
        <dbReference type="Rhea" id="RHEA:46608"/>
        <dbReference type="Rhea" id="RHEA-COMP:11060"/>
        <dbReference type="Rhea" id="RHEA-COMP:11605"/>
        <dbReference type="ChEBI" id="CHEBI:15378"/>
        <dbReference type="ChEBI" id="CHEBI:30013"/>
        <dbReference type="ChEBI" id="CHEBI:30616"/>
        <dbReference type="ChEBI" id="CHEBI:61977"/>
        <dbReference type="ChEBI" id="CHEBI:456216"/>
        <dbReference type="EC" id="2.7.11.1"/>
    </reaction>
</comment>
<dbReference type="EMBL" id="SEYY01000679">
    <property type="protein sequence ID" value="KAB7506749.1"/>
    <property type="molecule type" value="Genomic_DNA"/>
</dbReference>
<dbReference type="InterPro" id="IPR011009">
    <property type="entry name" value="Kinase-like_dom_sf"/>
</dbReference>
<evidence type="ECO:0000256" key="6">
    <source>
        <dbReference type="ARBA" id="ARBA00022777"/>
    </source>
</evidence>
<name>A0A5N5TKS9_9CRUS</name>
<dbReference type="Proteomes" id="UP000326759">
    <property type="component" value="Unassembled WGS sequence"/>
</dbReference>
<sequence length="106" mass="12132">MDSFERDSFLCIEMEYADGGNLAQFLTQKTKKVDEKEILMIFHQICSAIRYMHEQSILHRDLKTANIFLTKQGVVKVGDFGISKMMTTKHGHANTVLGTPYYISPE</sequence>
<dbReference type="InterPro" id="IPR008271">
    <property type="entry name" value="Ser/Thr_kinase_AS"/>
</dbReference>
<gene>
    <name evidence="11" type="primary">Nek3</name>
    <name evidence="11" type="ORF">Anas_01737</name>
</gene>
<keyword evidence="7" id="KW-0067">ATP-binding</keyword>
<dbReference type="PROSITE" id="PS00108">
    <property type="entry name" value="PROTEIN_KINASE_ST"/>
    <property type="match status" value="1"/>
</dbReference>
<dbReference type="InterPro" id="IPR051131">
    <property type="entry name" value="NEK_Ser/Thr_kinase_NIMA"/>
</dbReference>
<evidence type="ECO:0000313" key="11">
    <source>
        <dbReference type="EMBL" id="KAB7506749.1"/>
    </source>
</evidence>
<evidence type="ECO:0000256" key="2">
    <source>
        <dbReference type="ARBA" id="ARBA00012513"/>
    </source>
</evidence>
<evidence type="ECO:0000256" key="9">
    <source>
        <dbReference type="ARBA" id="ARBA00048679"/>
    </source>
</evidence>
<dbReference type="SUPFAM" id="SSF56112">
    <property type="entry name" value="Protein kinase-like (PK-like)"/>
    <property type="match status" value="1"/>
</dbReference>